<evidence type="ECO:0000256" key="2">
    <source>
        <dbReference type="ARBA" id="ARBA00009565"/>
    </source>
</evidence>
<dbReference type="PANTHER" id="PTHR23320">
    <property type="entry name" value="MEMBRANE-SPANNING 4-DOMAINS SUBFAMILY A MS4A -RELATED"/>
    <property type="match status" value="1"/>
</dbReference>
<feature type="transmembrane region" description="Helical" evidence="6">
    <location>
        <begin position="47"/>
        <end position="73"/>
    </location>
</feature>
<evidence type="ECO:0000256" key="6">
    <source>
        <dbReference type="SAM" id="Phobius"/>
    </source>
</evidence>
<feature type="transmembrane region" description="Helical" evidence="6">
    <location>
        <begin position="85"/>
        <end position="105"/>
    </location>
</feature>
<evidence type="ECO:0000256" key="3">
    <source>
        <dbReference type="ARBA" id="ARBA00022692"/>
    </source>
</evidence>
<comment type="similarity">
    <text evidence="2">Belongs to the MS4A family.</text>
</comment>
<feature type="transmembrane region" description="Helical" evidence="6">
    <location>
        <begin position="186"/>
        <end position="208"/>
    </location>
</feature>
<dbReference type="Pfam" id="PF04103">
    <property type="entry name" value="CD20"/>
    <property type="match status" value="1"/>
</dbReference>
<reference evidence="8" key="1">
    <citation type="submission" date="2025-08" db="UniProtKB">
        <authorList>
            <consortium name="RefSeq"/>
        </authorList>
    </citation>
    <scope>IDENTIFICATION</scope>
</reference>
<evidence type="ECO:0000256" key="1">
    <source>
        <dbReference type="ARBA" id="ARBA00004141"/>
    </source>
</evidence>
<protein>
    <submittedName>
        <fullName evidence="8">Membrane-spanning 4-domains subfamily A member 6A-like</fullName>
    </submittedName>
</protein>
<evidence type="ECO:0000256" key="4">
    <source>
        <dbReference type="ARBA" id="ARBA00022989"/>
    </source>
</evidence>
<evidence type="ECO:0000313" key="7">
    <source>
        <dbReference type="Proteomes" id="UP000694923"/>
    </source>
</evidence>
<dbReference type="InterPro" id="IPR030417">
    <property type="entry name" value="MS4A"/>
</dbReference>
<dbReference type="GeneID" id="103599349"/>
<keyword evidence="3 6" id="KW-0812">Transmembrane</keyword>
<keyword evidence="5 6" id="KW-0472">Membrane</keyword>
<evidence type="ECO:0000256" key="5">
    <source>
        <dbReference type="ARBA" id="ARBA00023136"/>
    </source>
</evidence>
<comment type="subcellular location">
    <subcellularLocation>
        <location evidence="1">Membrane</location>
        <topology evidence="1">Multi-pass membrane protein</topology>
    </subcellularLocation>
</comment>
<evidence type="ECO:0000313" key="8">
    <source>
        <dbReference type="RefSeq" id="XP_008581679.1"/>
    </source>
</evidence>
<sequence>MISQLITNETVVVLTPNGINIPQTEKPKPTNQTQDSLKKRLKAEVKVIGTIQILCGVMLLSLGIILGSAFFSAHFTTVFSTLLKSGYPFTGGLCFVISGSLSIITEKRSTKPLVHSSLAGSILSALSALVGSILLSVNLAALGPASLQCELSKLSTPTVHLPFYYHHDPYDIKDCLTAKSTLAGALSVMLICTVLELCLAALTAVLWWKQAHSDVPGSVLFLPQRYMNKSSFASKVTCDPGYEELLT</sequence>
<dbReference type="RefSeq" id="XP_008581679.1">
    <property type="nucleotide sequence ID" value="XM_008583457.1"/>
</dbReference>
<feature type="transmembrane region" description="Helical" evidence="6">
    <location>
        <begin position="117"/>
        <end position="137"/>
    </location>
</feature>
<accession>A0ABM0RM38</accession>
<keyword evidence="7" id="KW-1185">Reference proteome</keyword>
<keyword evidence="4 6" id="KW-1133">Transmembrane helix</keyword>
<dbReference type="PANTHER" id="PTHR23320:SF135">
    <property type="entry name" value="MEMBRANE-SPANNING 4-DOMAINS SUBFAMILY A MEMBER 6A"/>
    <property type="match status" value="1"/>
</dbReference>
<organism evidence="7 8">
    <name type="scientific">Galeopterus variegatus</name>
    <name type="common">Malayan flying lemur</name>
    <name type="synonym">Cynocephalus variegatus</name>
    <dbReference type="NCBI Taxonomy" id="482537"/>
    <lineage>
        <taxon>Eukaryota</taxon>
        <taxon>Metazoa</taxon>
        <taxon>Chordata</taxon>
        <taxon>Craniata</taxon>
        <taxon>Vertebrata</taxon>
        <taxon>Euteleostomi</taxon>
        <taxon>Mammalia</taxon>
        <taxon>Eutheria</taxon>
        <taxon>Euarchontoglires</taxon>
        <taxon>Dermoptera</taxon>
        <taxon>Cynocephalidae</taxon>
        <taxon>Galeopterus</taxon>
    </lineage>
</organism>
<gene>
    <name evidence="8" type="primary">LOC103599349</name>
</gene>
<dbReference type="Proteomes" id="UP000694923">
    <property type="component" value="Unplaced"/>
</dbReference>
<proteinExistence type="inferred from homology"/>
<dbReference type="InterPro" id="IPR007237">
    <property type="entry name" value="CD20-like"/>
</dbReference>
<name>A0ABM0RM38_GALVR</name>